<evidence type="ECO:0000313" key="9">
    <source>
        <dbReference type="Proteomes" id="UP001597568"/>
    </source>
</evidence>
<comment type="subcellular location">
    <subcellularLocation>
        <location evidence="1">Cell membrane</location>
        <topology evidence="1">Multi-pass membrane protein</topology>
    </subcellularLocation>
</comment>
<feature type="transmembrane region" description="Helical" evidence="6">
    <location>
        <begin position="273"/>
        <end position="296"/>
    </location>
</feature>
<comment type="caution">
    <text evidence="8">The sequence shown here is derived from an EMBL/GenBank/DDBJ whole genome shotgun (WGS) entry which is preliminary data.</text>
</comment>
<keyword evidence="3 6" id="KW-0812">Transmembrane</keyword>
<keyword evidence="2" id="KW-1003">Cell membrane</keyword>
<dbReference type="EMBL" id="JBHUOR010000132">
    <property type="protein sequence ID" value="MFD2869974.1"/>
    <property type="molecule type" value="Genomic_DNA"/>
</dbReference>
<evidence type="ECO:0000256" key="3">
    <source>
        <dbReference type="ARBA" id="ARBA00022692"/>
    </source>
</evidence>
<reference evidence="9" key="1">
    <citation type="journal article" date="2019" name="Int. J. Syst. Evol. Microbiol.">
        <title>The Global Catalogue of Microorganisms (GCM) 10K type strain sequencing project: providing services to taxonomists for standard genome sequencing and annotation.</title>
        <authorList>
            <consortium name="The Broad Institute Genomics Platform"/>
            <consortium name="The Broad Institute Genome Sequencing Center for Infectious Disease"/>
            <person name="Wu L."/>
            <person name="Ma J."/>
        </authorList>
    </citation>
    <scope>NUCLEOTIDE SEQUENCE [LARGE SCALE GENOMIC DNA]</scope>
    <source>
        <strain evidence="9">KCTC 33522</strain>
    </source>
</reference>
<feature type="transmembrane region" description="Helical" evidence="6">
    <location>
        <begin position="229"/>
        <end position="253"/>
    </location>
</feature>
<keyword evidence="5 6" id="KW-0472">Membrane</keyword>
<evidence type="ECO:0000256" key="1">
    <source>
        <dbReference type="ARBA" id="ARBA00004651"/>
    </source>
</evidence>
<keyword evidence="4 6" id="KW-1133">Transmembrane helix</keyword>
<protein>
    <submittedName>
        <fullName evidence="8">ABC transporter permease</fullName>
    </submittedName>
</protein>
<dbReference type="RefSeq" id="WP_380148636.1">
    <property type="nucleotide sequence ID" value="NZ_JBHUOR010000132.1"/>
</dbReference>
<organism evidence="8 9">
    <name type="scientific">Kurthia populi</name>
    <dbReference type="NCBI Taxonomy" id="1562132"/>
    <lineage>
        <taxon>Bacteria</taxon>
        <taxon>Bacillati</taxon>
        <taxon>Bacillota</taxon>
        <taxon>Bacilli</taxon>
        <taxon>Bacillales</taxon>
        <taxon>Caryophanaceae</taxon>
        <taxon>Kurthia</taxon>
    </lineage>
</organism>
<dbReference type="Proteomes" id="UP001597568">
    <property type="component" value="Unassembled WGS sequence"/>
</dbReference>
<gene>
    <name evidence="8" type="ORF">ACFSY7_15890</name>
</gene>
<evidence type="ECO:0000256" key="2">
    <source>
        <dbReference type="ARBA" id="ARBA00022475"/>
    </source>
</evidence>
<feature type="transmembrane region" description="Helical" evidence="6">
    <location>
        <begin position="175"/>
        <end position="197"/>
    </location>
</feature>
<feature type="transmembrane region" description="Helical" evidence="6">
    <location>
        <begin position="21"/>
        <end position="41"/>
    </location>
</feature>
<dbReference type="Gene3D" id="3.40.190.10">
    <property type="entry name" value="Periplasmic binding protein-like II"/>
    <property type="match status" value="1"/>
</dbReference>
<feature type="transmembrane region" description="Helical" evidence="6">
    <location>
        <begin position="333"/>
        <end position="351"/>
    </location>
</feature>
<evidence type="ECO:0000256" key="5">
    <source>
        <dbReference type="ARBA" id="ARBA00023136"/>
    </source>
</evidence>
<dbReference type="InterPro" id="IPR051449">
    <property type="entry name" value="ABC-2_transporter_component"/>
</dbReference>
<dbReference type="InterPro" id="IPR013525">
    <property type="entry name" value="ABC2_TM"/>
</dbReference>
<evidence type="ECO:0000256" key="6">
    <source>
        <dbReference type="SAM" id="Phobius"/>
    </source>
</evidence>
<dbReference type="Pfam" id="PF12698">
    <property type="entry name" value="ABC2_membrane_3"/>
    <property type="match status" value="1"/>
</dbReference>
<proteinExistence type="predicted"/>
<dbReference type="PANTHER" id="PTHR30294:SF29">
    <property type="entry name" value="MULTIDRUG ABC TRANSPORTER PERMEASE YBHS-RELATED"/>
    <property type="match status" value="1"/>
</dbReference>
<feature type="domain" description="ABC-2 type transporter transmembrane" evidence="7">
    <location>
        <begin position="19"/>
        <end position="382"/>
    </location>
</feature>
<feature type="transmembrane region" description="Helical" evidence="6">
    <location>
        <begin position="308"/>
        <end position="327"/>
    </location>
</feature>
<sequence length="409" mass="44941">MDRTLLLIKQNYLQKVKAKSFILMTLLYMAVILVAVNWTSIKDVFSGDDQVKVALVDETKQLGATFPEKGDVEFEATTEDRKTLEKKVKDGDYDGALILTGKDSKLNAQFITYDSPSLATQQAVETHVDTASKLYGIQQLNLSAAEAETLLSAQTVIDEVSLKKDDSGKSSASKMIGIGVSYVMGFLIYLFVITYASMITTDIASEKGSRVLEVLMASIRPNQHLMGKIVSVFLLGFTQIVILVVTALVGLKLAKADLWSTAADMLKDLSGAYIWIVIGFFLLTMLLYLTLGALMGSLVSKVEEAGQATMPLMMLMMAGFFSLVYGMTNPDTILVKILSFVPFTSGMLMPLRYSSTDLSLSMAIISLAILFITLVVVFMATVALYRRSVLTYSTGSIWTKFKNVWKFTT</sequence>
<keyword evidence="9" id="KW-1185">Reference proteome</keyword>
<evidence type="ECO:0000256" key="4">
    <source>
        <dbReference type="ARBA" id="ARBA00022989"/>
    </source>
</evidence>
<name>A0ABW5Y4R0_9BACL</name>
<evidence type="ECO:0000313" key="8">
    <source>
        <dbReference type="EMBL" id="MFD2869974.1"/>
    </source>
</evidence>
<feature type="transmembrane region" description="Helical" evidence="6">
    <location>
        <begin position="363"/>
        <end position="385"/>
    </location>
</feature>
<accession>A0ABW5Y4R0</accession>
<evidence type="ECO:0000259" key="7">
    <source>
        <dbReference type="Pfam" id="PF12698"/>
    </source>
</evidence>
<dbReference type="PANTHER" id="PTHR30294">
    <property type="entry name" value="MEMBRANE COMPONENT OF ABC TRANSPORTER YHHJ-RELATED"/>
    <property type="match status" value="1"/>
</dbReference>